<name>A0A2V1DXV3_9PLEO</name>
<sequence>MSCFCLALMTNTKSSSMTASTTQNSACVFPLFPRLAAELRNEVWRLALPSLIEPAVFYHKQKCMFPPEIAPDPANELHHEMFEPVYYQIPIAFVNHEARSVALAWARKHGLVLRACDDGGDPMFARRFDPGYDVMLYSAKECQKFVTDFLEGSAELFGLPRFKGPTRHCLERFALPSSYIKEVFVDDVDQMMPGAVSQLFNFLPRLRTLLDITNLPQGLPPPNKLPPGLSSTTRPYRWELIPQPGVVYKWNQHDERFEKSEDGSGTLKMSQPASNAVHQDTSSMLEIHHVLAVMVECRTGVRHYV</sequence>
<dbReference type="AlphaFoldDB" id="A0A2V1DXV3"/>
<evidence type="ECO:0000259" key="1">
    <source>
        <dbReference type="Pfam" id="PF20150"/>
    </source>
</evidence>
<dbReference type="OrthoDB" id="3800252at2759"/>
<keyword evidence="3" id="KW-1185">Reference proteome</keyword>
<protein>
    <recommendedName>
        <fullName evidence="1">2EXR domain-containing protein</fullName>
    </recommendedName>
</protein>
<proteinExistence type="predicted"/>
<dbReference type="Pfam" id="PF20150">
    <property type="entry name" value="2EXR"/>
    <property type="match status" value="1"/>
</dbReference>
<feature type="domain" description="2EXR" evidence="1">
    <location>
        <begin position="29"/>
        <end position="134"/>
    </location>
</feature>
<gene>
    <name evidence="2" type="ORF">DM02DRAFT_670731</name>
</gene>
<accession>A0A2V1DXV3</accession>
<evidence type="ECO:0000313" key="2">
    <source>
        <dbReference type="EMBL" id="PVI02154.1"/>
    </source>
</evidence>
<evidence type="ECO:0000313" key="3">
    <source>
        <dbReference type="Proteomes" id="UP000244855"/>
    </source>
</evidence>
<organism evidence="2 3">
    <name type="scientific">Periconia macrospinosa</name>
    <dbReference type="NCBI Taxonomy" id="97972"/>
    <lineage>
        <taxon>Eukaryota</taxon>
        <taxon>Fungi</taxon>
        <taxon>Dikarya</taxon>
        <taxon>Ascomycota</taxon>
        <taxon>Pezizomycotina</taxon>
        <taxon>Dothideomycetes</taxon>
        <taxon>Pleosporomycetidae</taxon>
        <taxon>Pleosporales</taxon>
        <taxon>Massarineae</taxon>
        <taxon>Periconiaceae</taxon>
        <taxon>Periconia</taxon>
    </lineage>
</organism>
<reference evidence="2 3" key="1">
    <citation type="journal article" date="2018" name="Sci. Rep.">
        <title>Comparative genomics provides insights into the lifestyle and reveals functional heterogeneity of dark septate endophytic fungi.</title>
        <authorList>
            <person name="Knapp D.G."/>
            <person name="Nemeth J.B."/>
            <person name="Barry K."/>
            <person name="Hainaut M."/>
            <person name="Henrissat B."/>
            <person name="Johnson J."/>
            <person name="Kuo A."/>
            <person name="Lim J.H.P."/>
            <person name="Lipzen A."/>
            <person name="Nolan M."/>
            <person name="Ohm R.A."/>
            <person name="Tamas L."/>
            <person name="Grigoriev I.V."/>
            <person name="Spatafora J.W."/>
            <person name="Nagy L.G."/>
            <person name="Kovacs G.M."/>
        </authorList>
    </citation>
    <scope>NUCLEOTIDE SEQUENCE [LARGE SCALE GENOMIC DNA]</scope>
    <source>
        <strain evidence="2 3">DSE2036</strain>
    </source>
</reference>
<dbReference type="InterPro" id="IPR045518">
    <property type="entry name" value="2EXR"/>
</dbReference>
<dbReference type="Proteomes" id="UP000244855">
    <property type="component" value="Unassembled WGS sequence"/>
</dbReference>
<dbReference type="EMBL" id="KZ805346">
    <property type="protein sequence ID" value="PVI02154.1"/>
    <property type="molecule type" value="Genomic_DNA"/>
</dbReference>